<evidence type="ECO:0000256" key="1">
    <source>
        <dbReference type="SAM" id="Phobius"/>
    </source>
</evidence>
<proteinExistence type="predicted"/>
<keyword evidence="1" id="KW-0812">Transmembrane</keyword>
<gene>
    <name evidence="2" type="ORF">MPL3365_130587</name>
</gene>
<dbReference type="Proteomes" id="UP000046122">
    <property type="component" value="Unassembled WGS sequence"/>
</dbReference>
<name>A0A090GSZ8_MESPL</name>
<keyword evidence="1" id="KW-1133">Transmembrane helix</keyword>
<accession>A0A090GSZ8</accession>
<reference evidence="2 3" key="1">
    <citation type="submission" date="2014-08" db="EMBL/GenBank/DDBJ databases">
        <authorList>
            <person name="Moulin Lionel"/>
        </authorList>
    </citation>
    <scope>NUCLEOTIDE SEQUENCE [LARGE SCALE GENOMIC DNA]</scope>
</reference>
<dbReference type="AlphaFoldDB" id="A0A090GSZ8"/>
<keyword evidence="1" id="KW-0472">Membrane</keyword>
<dbReference type="EMBL" id="CCNE01000005">
    <property type="protein sequence ID" value="CDX51630.1"/>
    <property type="molecule type" value="Genomic_DNA"/>
</dbReference>
<sequence>MFTVLEFWVWAATALLVLLFGIADIMRTLRAGPLEELVSHAPKAPIVSS</sequence>
<feature type="transmembrane region" description="Helical" evidence="1">
    <location>
        <begin position="7"/>
        <end position="26"/>
    </location>
</feature>
<organism evidence="2 3">
    <name type="scientific">Mesorhizobium plurifarium</name>
    <dbReference type="NCBI Taxonomy" id="69974"/>
    <lineage>
        <taxon>Bacteria</taxon>
        <taxon>Pseudomonadati</taxon>
        <taxon>Pseudomonadota</taxon>
        <taxon>Alphaproteobacteria</taxon>
        <taxon>Hyphomicrobiales</taxon>
        <taxon>Phyllobacteriaceae</taxon>
        <taxon>Mesorhizobium</taxon>
    </lineage>
</organism>
<evidence type="ECO:0000313" key="2">
    <source>
        <dbReference type="EMBL" id="CDX51630.1"/>
    </source>
</evidence>
<evidence type="ECO:0000313" key="3">
    <source>
        <dbReference type="Proteomes" id="UP000046122"/>
    </source>
</evidence>
<protein>
    <submittedName>
        <fullName evidence="2">Uncharacterized protein</fullName>
    </submittedName>
</protein>